<organism evidence="7 8">
    <name type="scientific">Huso huso</name>
    <name type="common">Beluga</name>
    <name type="synonym">Acipenser huso</name>
    <dbReference type="NCBI Taxonomy" id="61971"/>
    <lineage>
        <taxon>Eukaryota</taxon>
        <taxon>Metazoa</taxon>
        <taxon>Chordata</taxon>
        <taxon>Craniata</taxon>
        <taxon>Vertebrata</taxon>
        <taxon>Euteleostomi</taxon>
        <taxon>Actinopterygii</taxon>
        <taxon>Chondrostei</taxon>
        <taxon>Acipenseriformes</taxon>
        <taxon>Acipenseridae</taxon>
        <taxon>Huso</taxon>
    </lineage>
</organism>
<keyword evidence="8" id="KW-1185">Reference proteome</keyword>
<dbReference type="PANTHER" id="PTHR19282:SF548">
    <property type="entry name" value="TETRASPANIN"/>
    <property type="match status" value="1"/>
</dbReference>
<evidence type="ECO:0000313" key="8">
    <source>
        <dbReference type="Proteomes" id="UP001369086"/>
    </source>
</evidence>
<dbReference type="Pfam" id="PF00335">
    <property type="entry name" value="Tetraspanin"/>
    <property type="match status" value="1"/>
</dbReference>
<reference evidence="7 8" key="1">
    <citation type="submission" date="2021-05" db="EMBL/GenBank/DDBJ databases">
        <authorList>
            <person name="Zahm M."/>
            <person name="Klopp C."/>
            <person name="Cabau C."/>
            <person name="Kuhl H."/>
            <person name="Suciu R."/>
            <person name="Ciorpac M."/>
            <person name="Holostenco D."/>
            <person name="Gessner J."/>
            <person name="Wuertz S."/>
            <person name="Hohne C."/>
            <person name="Stock M."/>
            <person name="Gislard M."/>
            <person name="Lluch J."/>
            <person name="Milhes M."/>
            <person name="Lampietro C."/>
            <person name="Lopez Roques C."/>
            <person name="Donnadieu C."/>
            <person name="Du K."/>
            <person name="Schartl M."/>
            <person name="Guiguen Y."/>
        </authorList>
    </citation>
    <scope>NUCLEOTIDE SEQUENCE [LARGE SCALE GENOMIC DNA]</scope>
    <source>
        <strain evidence="7">Hh-F2</strain>
        <tissue evidence="7">Blood</tissue>
    </source>
</reference>
<dbReference type="EMBL" id="JAHFZB010000012">
    <property type="protein sequence ID" value="KAK6483052.1"/>
    <property type="molecule type" value="Genomic_DNA"/>
</dbReference>
<dbReference type="PANTHER" id="PTHR19282">
    <property type="entry name" value="TETRASPANIN"/>
    <property type="match status" value="1"/>
</dbReference>
<dbReference type="Gene3D" id="1.10.1450.10">
    <property type="entry name" value="Tetraspanin"/>
    <property type="match status" value="1"/>
</dbReference>
<protein>
    <recommendedName>
        <fullName evidence="6">Tetraspanin</fullName>
    </recommendedName>
</protein>
<feature type="transmembrane region" description="Helical" evidence="6">
    <location>
        <begin position="20"/>
        <end position="41"/>
    </location>
</feature>
<dbReference type="InterPro" id="IPR000301">
    <property type="entry name" value="Tetraspanin_animals"/>
</dbReference>
<accession>A0ABR0ZE13</accession>
<dbReference type="InterPro" id="IPR008952">
    <property type="entry name" value="Tetraspanin_EC2_sf"/>
</dbReference>
<dbReference type="InterPro" id="IPR018499">
    <property type="entry name" value="Tetraspanin/Peripherin"/>
</dbReference>
<proteinExistence type="inferred from homology"/>
<evidence type="ECO:0000256" key="1">
    <source>
        <dbReference type="ARBA" id="ARBA00004141"/>
    </source>
</evidence>
<evidence type="ECO:0000256" key="4">
    <source>
        <dbReference type="ARBA" id="ARBA00022989"/>
    </source>
</evidence>
<evidence type="ECO:0000313" key="7">
    <source>
        <dbReference type="EMBL" id="KAK6483052.1"/>
    </source>
</evidence>
<evidence type="ECO:0000256" key="2">
    <source>
        <dbReference type="ARBA" id="ARBA00006840"/>
    </source>
</evidence>
<feature type="transmembrane region" description="Helical" evidence="6">
    <location>
        <begin position="53"/>
        <end position="77"/>
    </location>
</feature>
<evidence type="ECO:0000256" key="3">
    <source>
        <dbReference type="ARBA" id="ARBA00022692"/>
    </source>
</evidence>
<evidence type="ECO:0000256" key="5">
    <source>
        <dbReference type="ARBA" id="ARBA00023136"/>
    </source>
</evidence>
<keyword evidence="5 6" id="KW-0472">Membrane</keyword>
<keyword evidence="4 6" id="KW-1133">Transmembrane helix</keyword>
<dbReference type="SUPFAM" id="SSF48652">
    <property type="entry name" value="Tetraspanin"/>
    <property type="match status" value="1"/>
</dbReference>
<comment type="caution">
    <text evidence="6">Lacks conserved residue(s) required for the propagation of feature annotation.</text>
</comment>
<sequence length="212" mass="23333">MKKETSKLLWIKSSLLALDFIFGLSGVGLVCVGGSLALELVDVAVVVREVTSHAAVVLAIIGGIVFFLSVFGCIAVIGENNSMIKGFTVITCITFTVEIGVGLFAYFHRGVVHSNMVNLYLKTLRRYSTERRIKISVDRLQKKFECCGAMDYTDWFNTTVGKAVPDSCCIKEKPQCGSVVQSHAKDNIHVQVIATIFSCLLLRILLTDYEEL</sequence>
<comment type="similarity">
    <text evidence="2 6">Belongs to the tetraspanin (TM4SF) family.</text>
</comment>
<dbReference type="PIRSF" id="PIRSF002419">
    <property type="entry name" value="Tetraspanin"/>
    <property type="match status" value="1"/>
</dbReference>
<dbReference type="Proteomes" id="UP001369086">
    <property type="component" value="Unassembled WGS sequence"/>
</dbReference>
<dbReference type="PRINTS" id="PR00259">
    <property type="entry name" value="TMFOUR"/>
</dbReference>
<keyword evidence="3 6" id="KW-0812">Transmembrane</keyword>
<comment type="caution">
    <text evidence="7">The sequence shown here is derived from an EMBL/GenBank/DDBJ whole genome shotgun (WGS) entry which is preliminary data.</text>
</comment>
<feature type="transmembrane region" description="Helical" evidence="6">
    <location>
        <begin position="89"/>
        <end position="107"/>
    </location>
</feature>
<evidence type="ECO:0000256" key="6">
    <source>
        <dbReference type="RuleBase" id="RU361218"/>
    </source>
</evidence>
<comment type="subcellular location">
    <subcellularLocation>
        <location evidence="1 6">Membrane</location>
        <topology evidence="1 6">Multi-pass membrane protein</topology>
    </subcellularLocation>
</comment>
<gene>
    <name evidence="7" type="ORF">HHUSO_G14444</name>
</gene>
<name>A0ABR0ZE13_HUSHU</name>